<dbReference type="STRING" id="1855383.SAMN05216548_101480"/>
<keyword evidence="4 7" id="KW-0812">Transmembrane</keyword>
<dbReference type="Proteomes" id="UP000199647">
    <property type="component" value="Unassembled WGS sequence"/>
</dbReference>
<evidence type="ECO:0000256" key="7">
    <source>
        <dbReference type="RuleBase" id="RU363032"/>
    </source>
</evidence>
<dbReference type="PANTHER" id="PTHR43005:SF2">
    <property type="entry name" value="INTEGRAL MEMBRANE SUGAR TRANSPORT PROTEIN"/>
    <property type="match status" value="1"/>
</dbReference>
<reference evidence="10 11" key="1">
    <citation type="submission" date="2016-10" db="EMBL/GenBank/DDBJ databases">
        <authorList>
            <person name="de Groot N.N."/>
        </authorList>
    </citation>
    <scope>NUCLEOTIDE SEQUENCE [LARGE SCALE GENOMIC DNA]</scope>
    <source>
        <strain evidence="10 11">A52C2</strain>
    </source>
</reference>
<proteinExistence type="inferred from homology"/>
<keyword evidence="2 7" id="KW-0813">Transport</keyword>
<feature type="transmembrane region" description="Helical" evidence="7">
    <location>
        <begin position="124"/>
        <end position="145"/>
    </location>
</feature>
<dbReference type="SUPFAM" id="SSF161098">
    <property type="entry name" value="MetI-like"/>
    <property type="match status" value="1"/>
</dbReference>
<evidence type="ECO:0000256" key="6">
    <source>
        <dbReference type="ARBA" id="ARBA00023136"/>
    </source>
</evidence>
<dbReference type="EMBL" id="FOFG01000001">
    <property type="protein sequence ID" value="SEP78348.1"/>
    <property type="molecule type" value="Genomic_DNA"/>
</dbReference>
<comment type="subcellular location">
    <subcellularLocation>
        <location evidence="1 7">Cell membrane</location>
        <topology evidence="1 7">Multi-pass membrane protein</topology>
    </subcellularLocation>
</comment>
<keyword evidence="5 7" id="KW-1133">Transmembrane helix</keyword>
<evidence type="ECO:0000256" key="1">
    <source>
        <dbReference type="ARBA" id="ARBA00004651"/>
    </source>
</evidence>
<evidence type="ECO:0000259" key="9">
    <source>
        <dbReference type="PROSITE" id="PS50928"/>
    </source>
</evidence>
<evidence type="ECO:0000313" key="10">
    <source>
        <dbReference type="EMBL" id="SEP78348.1"/>
    </source>
</evidence>
<dbReference type="GO" id="GO:0055085">
    <property type="term" value="P:transmembrane transport"/>
    <property type="evidence" value="ECO:0007669"/>
    <property type="project" value="InterPro"/>
</dbReference>
<evidence type="ECO:0000313" key="11">
    <source>
        <dbReference type="Proteomes" id="UP000199647"/>
    </source>
</evidence>
<dbReference type="GO" id="GO:0005886">
    <property type="term" value="C:plasma membrane"/>
    <property type="evidence" value="ECO:0007669"/>
    <property type="project" value="UniProtKB-SubCell"/>
</dbReference>
<dbReference type="PROSITE" id="PS50928">
    <property type="entry name" value="ABC_TM1"/>
    <property type="match status" value="1"/>
</dbReference>
<feature type="compositionally biased region" description="Low complexity" evidence="8">
    <location>
        <begin position="30"/>
        <end position="47"/>
    </location>
</feature>
<keyword evidence="11" id="KW-1185">Reference proteome</keyword>
<dbReference type="OrthoDB" id="9783714at2"/>
<gene>
    <name evidence="10" type="ORF">SAMN05216548_101480</name>
</gene>
<organism evidence="10 11">
    <name type="scientific">Faunimonas pinastri</name>
    <dbReference type="NCBI Taxonomy" id="1855383"/>
    <lineage>
        <taxon>Bacteria</taxon>
        <taxon>Pseudomonadati</taxon>
        <taxon>Pseudomonadota</taxon>
        <taxon>Alphaproteobacteria</taxon>
        <taxon>Hyphomicrobiales</taxon>
        <taxon>Afifellaceae</taxon>
        <taxon>Faunimonas</taxon>
    </lineage>
</organism>
<evidence type="ECO:0000256" key="4">
    <source>
        <dbReference type="ARBA" id="ARBA00022692"/>
    </source>
</evidence>
<feature type="transmembrane region" description="Helical" evidence="7">
    <location>
        <begin position="61"/>
        <end position="81"/>
    </location>
</feature>
<feature type="transmembrane region" description="Helical" evidence="7">
    <location>
        <begin position="311"/>
        <end position="335"/>
    </location>
</feature>
<dbReference type="CDD" id="cd06261">
    <property type="entry name" value="TM_PBP2"/>
    <property type="match status" value="1"/>
</dbReference>
<protein>
    <submittedName>
        <fullName evidence="10">Trehalose/maltose transport system permease protein</fullName>
    </submittedName>
</protein>
<keyword evidence="6 7" id="KW-0472">Membrane</keyword>
<keyword evidence="3" id="KW-1003">Cell membrane</keyword>
<dbReference type="InterPro" id="IPR035906">
    <property type="entry name" value="MetI-like_sf"/>
</dbReference>
<evidence type="ECO:0000256" key="3">
    <source>
        <dbReference type="ARBA" id="ARBA00022475"/>
    </source>
</evidence>
<dbReference type="InterPro" id="IPR000515">
    <property type="entry name" value="MetI-like"/>
</dbReference>
<comment type="similarity">
    <text evidence="7">Belongs to the binding-protein-dependent transport system permease family.</text>
</comment>
<dbReference type="AlphaFoldDB" id="A0A1H9AR01"/>
<evidence type="ECO:0000256" key="2">
    <source>
        <dbReference type="ARBA" id="ARBA00022448"/>
    </source>
</evidence>
<evidence type="ECO:0000256" key="5">
    <source>
        <dbReference type="ARBA" id="ARBA00022989"/>
    </source>
</evidence>
<accession>A0A1H9AR01</accession>
<evidence type="ECO:0000256" key="8">
    <source>
        <dbReference type="SAM" id="MobiDB-lite"/>
    </source>
</evidence>
<feature type="transmembrane region" description="Helical" evidence="7">
    <location>
        <begin position="253"/>
        <end position="275"/>
    </location>
</feature>
<dbReference type="RefSeq" id="WP_092494957.1">
    <property type="nucleotide sequence ID" value="NZ_FOFG01000001.1"/>
</dbReference>
<feature type="transmembrane region" description="Helical" evidence="7">
    <location>
        <begin position="212"/>
        <end position="233"/>
    </location>
</feature>
<feature type="region of interest" description="Disordered" evidence="8">
    <location>
        <begin position="1"/>
        <end position="47"/>
    </location>
</feature>
<dbReference type="Pfam" id="PF00528">
    <property type="entry name" value="BPD_transp_1"/>
    <property type="match status" value="1"/>
</dbReference>
<sequence>MPREPATVPAVRPAAGLVGAQPGGGDAAPRRTGLPPTPGPTAASAPRRSSLTLAQQRIRSAWLFLAPMLIVLLLVAAWPLLRTVFFSFTDANLSDMSGWQFVGLDNYISLVEDPVWWRSVVNTLIFAVISVAIETALGLIIALTLDAHIPGRGLVRAAVLIPWAIPTVVSARMWAWMLNDLYGVINAALLSLGLISKPYAWLADPFLSMVSVIAVDVWKATPFMSLLLLAALQVLPREIYEAARVDGVSPVKVFFRVTLPLIRPALLVAVIFRILDALRVFDVIYVLTGNNQNTASMSIYARQQLVDFQDVGYGSAAATFLFLIVALVTIVVITFGRVNVAAAGDGR</sequence>
<name>A0A1H9AR01_9HYPH</name>
<feature type="transmembrane region" description="Helical" evidence="7">
    <location>
        <begin position="157"/>
        <end position="175"/>
    </location>
</feature>
<feature type="domain" description="ABC transmembrane type-1" evidence="9">
    <location>
        <begin position="120"/>
        <end position="332"/>
    </location>
</feature>
<dbReference type="PANTHER" id="PTHR43005">
    <property type="entry name" value="BLR7065 PROTEIN"/>
    <property type="match status" value="1"/>
</dbReference>
<dbReference type="Gene3D" id="1.10.3720.10">
    <property type="entry name" value="MetI-like"/>
    <property type="match status" value="1"/>
</dbReference>